<protein>
    <submittedName>
        <fullName evidence="2">Rab-like protein</fullName>
    </submittedName>
</protein>
<proteinExistence type="predicted"/>
<dbReference type="PANTHER" id="PTHR47978">
    <property type="match status" value="1"/>
</dbReference>
<evidence type="ECO:0000313" key="2">
    <source>
        <dbReference type="EMBL" id="JAP94066.1"/>
    </source>
</evidence>
<evidence type="ECO:0000256" key="1">
    <source>
        <dbReference type="ARBA" id="ARBA00022741"/>
    </source>
</evidence>
<dbReference type="PRINTS" id="PR00449">
    <property type="entry name" value="RASTRNSFRMNG"/>
</dbReference>
<dbReference type="InterPro" id="IPR005225">
    <property type="entry name" value="Small_GTP-bd"/>
</dbReference>
<feature type="non-terminal residue" evidence="2">
    <location>
        <position position="1"/>
    </location>
</feature>
<dbReference type="InterPro" id="IPR001806">
    <property type="entry name" value="Small_GTPase"/>
</dbReference>
<organism evidence="2">
    <name type="scientific">Trepomonas sp. PC1</name>
    <dbReference type="NCBI Taxonomy" id="1076344"/>
    <lineage>
        <taxon>Eukaryota</taxon>
        <taxon>Metamonada</taxon>
        <taxon>Diplomonadida</taxon>
        <taxon>Hexamitidae</taxon>
        <taxon>Hexamitinae</taxon>
        <taxon>Trepomonas</taxon>
    </lineage>
</organism>
<dbReference type="NCBIfam" id="TIGR00231">
    <property type="entry name" value="small_GTP"/>
    <property type="match status" value="1"/>
</dbReference>
<accession>A0A146KEZ3</accession>
<dbReference type="GO" id="GO:0005525">
    <property type="term" value="F:GTP binding"/>
    <property type="evidence" value="ECO:0007669"/>
    <property type="project" value="InterPro"/>
</dbReference>
<gene>
    <name evidence="2" type="ORF">TPC1_13414</name>
</gene>
<feature type="non-terminal residue" evidence="2">
    <location>
        <position position="74"/>
    </location>
</feature>
<dbReference type="GO" id="GO:0003924">
    <property type="term" value="F:GTPase activity"/>
    <property type="evidence" value="ECO:0007669"/>
    <property type="project" value="InterPro"/>
</dbReference>
<dbReference type="Pfam" id="PF00071">
    <property type="entry name" value="Ras"/>
    <property type="match status" value="1"/>
</dbReference>
<dbReference type="SUPFAM" id="SSF52540">
    <property type="entry name" value="P-loop containing nucleoside triphosphate hydrolases"/>
    <property type="match status" value="1"/>
</dbReference>
<keyword evidence="1" id="KW-0547">Nucleotide-binding</keyword>
<dbReference type="EMBL" id="GDID01002540">
    <property type="protein sequence ID" value="JAP94066.1"/>
    <property type="molecule type" value="Transcribed_RNA"/>
</dbReference>
<dbReference type="Gene3D" id="3.40.50.300">
    <property type="entry name" value="P-loop containing nucleotide triphosphate hydrolases"/>
    <property type="match status" value="1"/>
</dbReference>
<sequence length="74" mass="8195">LANSQNFTKKIKVVIIGQSAVGKSMILLRFKSGDFEDDSVQTVGITMVNKIVSQNNKVINLQIWDTAGQEKNRS</sequence>
<reference evidence="2" key="1">
    <citation type="submission" date="2015-07" db="EMBL/GenBank/DDBJ databases">
        <title>Adaptation to a free-living lifestyle via gene acquisitions in the diplomonad Trepomonas sp. PC1.</title>
        <authorList>
            <person name="Xu F."/>
            <person name="Jerlstrom-Hultqvist J."/>
            <person name="Kolisko M."/>
            <person name="Simpson A.G.B."/>
            <person name="Roger A.J."/>
            <person name="Svard S.G."/>
            <person name="Andersson J.O."/>
        </authorList>
    </citation>
    <scope>NUCLEOTIDE SEQUENCE</scope>
    <source>
        <strain evidence="2">PC1</strain>
    </source>
</reference>
<dbReference type="AlphaFoldDB" id="A0A146KEZ3"/>
<dbReference type="InterPro" id="IPR027417">
    <property type="entry name" value="P-loop_NTPase"/>
</dbReference>
<dbReference type="PROSITE" id="PS51419">
    <property type="entry name" value="RAB"/>
    <property type="match status" value="1"/>
</dbReference>
<name>A0A146KEZ3_9EUKA</name>